<proteinExistence type="inferred from homology"/>
<evidence type="ECO:0000256" key="1">
    <source>
        <dbReference type="ARBA" id="ARBA00006242"/>
    </source>
</evidence>
<name>A0A1F5K7E1_9BACT</name>
<dbReference type="InterPro" id="IPR001865">
    <property type="entry name" value="Ribosomal_uS2"/>
</dbReference>
<dbReference type="Pfam" id="PF00318">
    <property type="entry name" value="Ribosomal_S2"/>
    <property type="match status" value="1"/>
</dbReference>
<dbReference type="GO" id="GO:0022627">
    <property type="term" value="C:cytosolic small ribosomal subunit"/>
    <property type="evidence" value="ECO:0007669"/>
    <property type="project" value="TreeGrafter"/>
</dbReference>
<evidence type="ECO:0000256" key="3">
    <source>
        <dbReference type="ARBA" id="ARBA00023274"/>
    </source>
</evidence>
<dbReference type="Proteomes" id="UP000176405">
    <property type="component" value="Unassembled WGS sequence"/>
</dbReference>
<evidence type="ECO:0000313" key="8">
    <source>
        <dbReference type="Proteomes" id="UP000176405"/>
    </source>
</evidence>
<reference evidence="7 8" key="1">
    <citation type="journal article" date="2016" name="Nat. Commun.">
        <title>Thousands of microbial genomes shed light on interconnected biogeochemical processes in an aquifer system.</title>
        <authorList>
            <person name="Anantharaman K."/>
            <person name="Brown C.T."/>
            <person name="Hug L.A."/>
            <person name="Sharon I."/>
            <person name="Castelle C.J."/>
            <person name="Probst A.J."/>
            <person name="Thomas B.C."/>
            <person name="Singh A."/>
            <person name="Wilkins M.J."/>
            <person name="Karaoz U."/>
            <person name="Brodie E.L."/>
            <person name="Williams K.H."/>
            <person name="Hubbard S.S."/>
            <person name="Banfield J.F."/>
        </authorList>
    </citation>
    <scope>NUCLEOTIDE SEQUENCE [LARGE SCALE GENOMIC DNA]</scope>
</reference>
<comment type="caution">
    <text evidence="7">The sequence shown here is derived from an EMBL/GenBank/DDBJ whole genome shotgun (WGS) entry which is preliminary data.</text>
</comment>
<comment type="similarity">
    <text evidence="1 6">Belongs to the universal ribosomal protein uS2 family.</text>
</comment>
<dbReference type="InterPro" id="IPR018130">
    <property type="entry name" value="Ribosomal_uS2_CS"/>
</dbReference>
<dbReference type="InterPro" id="IPR005706">
    <property type="entry name" value="Ribosomal_uS2_bac/mit/plastid"/>
</dbReference>
<protein>
    <recommendedName>
        <fullName evidence="4">Small ribosomal subunit protein uS2</fullName>
    </recommendedName>
    <alternativeName>
        <fullName evidence="5">30S ribosomal protein S2</fullName>
    </alternativeName>
</protein>
<dbReference type="NCBIfam" id="TIGR01011">
    <property type="entry name" value="rpsB_bact"/>
    <property type="match status" value="1"/>
</dbReference>
<evidence type="ECO:0000256" key="2">
    <source>
        <dbReference type="ARBA" id="ARBA00022980"/>
    </source>
</evidence>
<dbReference type="PANTHER" id="PTHR12534:SF0">
    <property type="entry name" value="SMALL RIBOSOMAL SUBUNIT PROTEIN US2M"/>
    <property type="match status" value="1"/>
</dbReference>
<dbReference type="GO" id="GO:0003735">
    <property type="term" value="F:structural constituent of ribosome"/>
    <property type="evidence" value="ECO:0007669"/>
    <property type="project" value="InterPro"/>
</dbReference>
<dbReference type="PROSITE" id="PS00963">
    <property type="entry name" value="RIBOSOMAL_S2_2"/>
    <property type="match status" value="1"/>
</dbReference>
<dbReference type="PRINTS" id="PR00395">
    <property type="entry name" value="RIBOSOMALS2"/>
</dbReference>
<keyword evidence="2 6" id="KW-0689">Ribosomal protein</keyword>
<dbReference type="PROSITE" id="PS00962">
    <property type="entry name" value="RIBOSOMAL_S2_1"/>
    <property type="match status" value="1"/>
</dbReference>
<dbReference type="AlphaFoldDB" id="A0A1F5K7E1"/>
<feature type="non-terminal residue" evidence="7">
    <location>
        <position position="249"/>
    </location>
</feature>
<evidence type="ECO:0000256" key="4">
    <source>
        <dbReference type="ARBA" id="ARBA00035256"/>
    </source>
</evidence>
<evidence type="ECO:0000313" key="7">
    <source>
        <dbReference type="EMBL" id="OGE36680.1"/>
    </source>
</evidence>
<evidence type="ECO:0000256" key="5">
    <source>
        <dbReference type="ARBA" id="ARBA00035518"/>
    </source>
</evidence>
<dbReference type="Gene3D" id="1.10.287.610">
    <property type="entry name" value="Helix hairpin bin"/>
    <property type="match status" value="1"/>
</dbReference>
<gene>
    <name evidence="7" type="ORF">A3E45_02825</name>
</gene>
<dbReference type="STRING" id="1797780.A3E45_02825"/>
<dbReference type="HAMAP" id="MF_00291_B">
    <property type="entry name" value="Ribosomal_uS2_B"/>
    <property type="match status" value="1"/>
</dbReference>
<dbReference type="CDD" id="cd01425">
    <property type="entry name" value="RPS2"/>
    <property type="match status" value="1"/>
</dbReference>
<dbReference type="SUPFAM" id="SSF52313">
    <property type="entry name" value="Ribosomal protein S2"/>
    <property type="match status" value="1"/>
</dbReference>
<dbReference type="GO" id="GO:0006412">
    <property type="term" value="P:translation"/>
    <property type="evidence" value="ECO:0007669"/>
    <property type="project" value="InterPro"/>
</dbReference>
<evidence type="ECO:0000256" key="6">
    <source>
        <dbReference type="RuleBase" id="RU003631"/>
    </source>
</evidence>
<dbReference type="EMBL" id="MFDH01000010">
    <property type="protein sequence ID" value="OGE36680.1"/>
    <property type="molecule type" value="Genomic_DNA"/>
</dbReference>
<dbReference type="PANTHER" id="PTHR12534">
    <property type="entry name" value="30S RIBOSOMAL PROTEIN S2 PROKARYOTIC AND ORGANELLAR"/>
    <property type="match status" value="1"/>
</dbReference>
<dbReference type="InterPro" id="IPR023591">
    <property type="entry name" value="Ribosomal_uS2_flav_dom_sf"/>
</dbReference>
<keyword evidence="3 6" id="KW-0687">Ribonucleoprotein</keyword>
<organism evidence="7 8">
    <name type="scientific">Candidatus Daviesbacteria bacterium RIFCSPHIGHO2_12_FULL_43_11</name>
    <dbReference type="NCBI Taxonomy" id="1797780"/>
    <lineage>
        <taxon>Bacteria</taxon>
        <taxon>Candidatus Daviesiibacteriota</taxon>
    </lineage>
</organism>
<accession>A0A1F5K7E1</accession>
<dbReference type="Gene3D" id="3.40.50.10490">
    <property type="entry name" value="Glucose-6-phosphate isomerase like protein, domain 1"/>
    <property type="match status" value="1"/>
</dbReference>
<sequence>MSISIPSMQQLLEAGVHFGHQVRRGHPKMGEYIYGVREGVHIVNLELSEKKLQEAADYVNQLGQQGKTILFIGTKKQAQPIIKEAAEKLGAPYMDYRWIGGMLTNFDEVRKNAKKLIDLSEKKEKGELSHYTKKEQLLISRKLEKFNHELGGIAKLEKIPDALFIVDCVAEKTAIAEATRMGIPIVAIADTNCNPALIDYPIPGNDDATKSIKIIVDAVAKAYEEGLKGFQKSKIKDQKEAEKKEQKLA</sequence>